<feature type="transmembrane region" description="Helical" evidence="1">
    <location>
        <begin position="492"/>
        <end position="511"/>
    </location>
</feature>
<keyword evidence="1" id="KW-0472">Membrane</keyword>
<dbReference type="AlphaFoldDB" id="A0A3D9USN5"/>
<evidence type="ECO:0000313" key="3">
    <source>
        <dbReference type="Proteomes" id="UP000256253"/>
    </source>
</evidence>
<evidence type="ECO:0000313" key="2">
    <source>
        <dbReference type="EMBL" id="REF29655.1"/>
    </source>
</evidence>
<feature type="transmembrane region" description="Helical" evidence="1">
    <location>
        <begin position="608"/>
        <end position="632"/>
    </location>
</feature>
<feature type="transmembrane region" description="Helical" evidence="1">
    <location>
        <begin position="638"/>
        <end position="657"/>
    </location>
</feature>
<feature type="transmembrane region" description="Helical" evidence="1">
    <location>
        <begin position="365"/>
        <end position="385"/>
    </location>
</feature>
<comment type="caution">
    <text evidence="2">The sequence shown here is derived from an EMBL/GenBank/DDBJ whole genome shotgun (WGS) entry which is preliminary data.</text>
</comment>
<dbReference type="RefSeq" id="WP_115921747.1">
    <property type="nucleotide sequence ID" value="NZ_QTUA01000001.1"/>
</dbReference>
<feature type="transmembrane region" description="Helical" evidence="1">
    <location>
        <begin position="392"/>
        <end position="413"/>
    </location>
</feature>
<evidence type="ECO:0000256" key="1">
    <source>
        <dbReference type="SAM" id="Phobius"/>
    </source>
</evidence>
<feature type="transmembrane region" description="Helical" evidence="1">
    <location>
        <begin position="340"/>
        <end position="359"/>
    </location>
</feature>
<feature type="transmembrane region" description="Helical" evidence="1">
    <location>
        <begin position="467"/>
        <end position="486"/>
    </location>
</feature>
<gene>
    <name evidence="2" type="ORF">DFJ65_0618</name>
</gene>
<proteinExistence type="predicted"/>
<dbReference type="EMBL" id="QTUA01000001">
    <property type="protein sequence ID" value="REF29655.1"/>
    <property type="molecule type" value="Genomic_DNA"/>
</dbReference>
<sequence>MTRRYSLVVLAAVLAFAALLGFVNLVDKPPRRTQLATDHSIVVIAAPGLRWADVTSTGYADLWATLDYGAIGSVIPRGGVTGTCSSDAWLSLSAGRGVTVPSWCAKPPAPTGGSIAGWSSRRTDKAPIGLLADRYRAAGKCVAAVGPGAALGAADSAGKVGHYTAKVAGASYSQCALTLVDASEGSAHTTMAQLNTAFSAIPSSATVIITGLSDGPGVKDAGDARLRSLFVLGNSVKHGTLWSASVRQPGIVQLPDLTATLLSALGPVPDQVQGSPLQVAANQTPSATLVKQARSADTQLRGVCDLTVPFFAGWGLLGLLLGVGLWRWRAAVPTWLPPTLTWWTAVPAATFLAGLSPWPSWPAPSLWLVIFTALYAGVITGIAYAGRWRRTVTGPVIAVAAATWVVLAVDVMHGSRLQFSGLLGLQPINGGRFYGMGNVGFALFATSAVVAAGLGAGALLERGEARLAACTLALAGVATVVIDGWPGWGADFGGPPAVVLATVVLVALALGVRMRSRLVLLAALGAFLVAALLAFADWLRPAESRTHLGKFVQQVLDGDGLGVVGDKLGANLKLVFGTPFSPLVPIALIALIWIVAKPTSKPGAALDVALRSVPFARETLIGLLVLWTVGFAMNDSGLALLLNGIGLALPLAMTLAAHRLRRDQDHTIHI</sequence>
<protein>
    <submittedName>
        <fullName evidence="2">Uncharacterized protein</fullName>
    </submittedName>
</protein>
<reference evidence="2 3" key="1">
    <citation type="submission" date="2018-08" db="EMBL/GenBank/DDBJ databases">
        <title>Sequencing the genomes of 1000 actinobacteria strains.</title>
        <authorList>
            <person name="Klenk H.-P."/>
        </authorList>
    </citation>
    <scope>NUCLEOTIDE SEQUENCE [LARGE SCALE GENOMIC DNA]</scope>
    <source>
        <strain evidence="2 3">DSM 22967</strain>
    </source>
</reference>
<feature type="transmembrane region" description="Helical" evidence="1">
    <location>
        <begin position="433"/>
        <end position="460"/>
    </location>
</feature>
<keyword evidence="3" id="KW-1185">Reference proteome</keyword>
<name>A0A3D9USN5_9MICO</name>
<dbReference type="Proteomes" id="UP000256253">
    <property type="component" value="Unassembled WGS sequence"/>
</dbReference>
<dbReference type="OrthoDB" id="3264110at2"/>
<organism evidence="2 3">
    <name type="scientific">Calidifontibacter indicus</name>
    <dbReference type="NCBI Taxonomy" id="419650"/>
    <lineage>
        <taxon>Bacteria</taxon>
        <taxon>Bacillati</taxon>
        <taxon>Actinomycetota</taxon>
        <taxon>Actinomycetes</taxon>
        <taxon>Micrococcales</taxon>
        <taxon>Dermacoccaceae</taxon>
        <taxon>Calidifontibacter</taxon>
    </lineage>
</organism>
<keyword evidence="1" id="KW-1133">Transmembrane helix</keyword>
<feature type="transmembrane region" description="Helical" evidence="1">
    <location>
        <begin position="518"/>
        <end position="536"/>
    </location>
</feature>
<feature type="transmembrane region" description="Helical" evidence="1">
    <location>
        <begin position="574"/>
        <end position="596"/>
    </location>
</feature>
<accession>A0A3D9USN5</accession>
<keyword evidence="1" id="KW-0812">Transmembrane</keyword>
<feature type="transmembrane region" description="Helical" evidence="1">
    <location>
        <begin position="308"/>
        <end position="328"/>
    </location>
</feature>